<protein>
    <submittedName>
        <fullName evidence="3">UV DNA damage endonuclease</fullName>
    </submittedName>
</protein>
<reference evidence="3" key="1">
    <citation type="journal article" date="2021" name="Front. Microbiol.">
        <title>Comprehensive Comparative Genomics and Phenotyping of Methylobacterium Species.</title>
        <authorList>
            <person name="Alessa O."/>
            <person name="Ogura Y."/>
            <person name="Fujitani Y."/>
            <person name="Takami H."/>
            <person name="Hayashi T."/>
            <person name="Sahin N."/>
            <person name="Tani A."/>
        </authorList>
    </citation>
    <scope>NUCLEOTIDE SEQUENCE</scope>
    <source>
        <strain evidence="3">LMG 23639</strain>
    </source>
</reference>
<comment type="caution">
    <text evidence="3">The sequence shown here is derived from an EMBL/GenBank/DDBJ whole genome shotgun (WGS) entry which is preliminary data.</text>
</comment>
<dbReference type="PANTHER" id="PTHR31290:SF5">
    <property type="entry name" value="UV-DAMAGE ENDONUCLEASE"/>
    <property type="match status" value="1"/>
</dbReference>
<dbReference type="InterPro" id="IPR004601">
    <property type="entry name" value="UvdE"/>
</dbReference>
<keyword evidence="3" id="KW-0255">Endonuclease</keyword>
<organism evidence="3 4">
    <name type="scientific">Methylobacterium jeotgali</name>
    <dbReference type="NCBI Taxonomy" id="381630"/>
    <lineage>
        <taxon>Bacteria</taxon>
        <taxon>Pseudomonadati</taxon>
        <taxon>Pseudomonadota</taxon>
        <taxon>Alphaproteobacteria</taxon>
        <taxon>Hyphomicrobiales</taxon>
        <taxon>Methylobacteriaceae</taxon>
        <taxon>Methylobacterium</taxon>
    </lineage>
</organism>
<evidence type="ECO:0000256" key="2">
    <source>
        <dbReference type="ARBA" id="ARBA00023204"/>
    </source>
</evidence>
<proteinExistence type="predicted"/>
<dbReference type="Proteomes" id="UP001055102">
    <property type="component" value="Unassembled WGS sequence"/>
</dbReference>
<evidence type="ECO:0000313" key="4">
    <source>
        <dbReference type="Proteomes" id="UP001055102"/>
    </source>
</evidence>
<dbReference type="PANTHER" id="PTHR31290">
    <property type="entry name" value="UV-DAMAGE ENDONUCLEASE"/>
    <property type="match status" value="1"/>
</dbReference>
<dbReference type="EMBL" id="BPQR01000041">
    <property type="protein sequence ID" value="GJE07121.1"/>
    <property type="molecule type" value="Genomic_DNA"/>
</dbReference>
<evidence type="ECO:0000313" key="3">
    <source>
        <dbReference type="EMBL" id="GJE07121.1"/>
    </source>
</evidence>
<keyword evidence="3" id="KW-0540">Nuclease</keyword>
<keyword evidence="2" id="KW-0234">DNA repair</keyword>
<sequence length="368" mass="39887">MIETLTGEAPRLGFCCKFIPDPPAVPFKTKKAEREALLAMNVTTATLAYLQRLGPAAATDKLIEIVGHNLDALARQIAWVAARPPLERLLRMASSLLPGYTHPFAVPLYAEPVLRDLVATRLAEVGALARSGGVRLSFHPGPFCLIATRSETALANGLDELHYHADLFGMMGYGGGWHPHGAHVNIHVGAGDPGVEGFRRNFALVSQAARDLLTIENDENLFGLDEVLKLSDLVPIVLDLHHHWVASGGEYIEPDDPRIARVLASWRGVRPIAHVSVSREALLPSHDADALPDFAALREAGHSWRDLAAHSDLMWNRAVNDLVGRHLAWADFEIEAKAKNLASTGIAAHLTEVAAPRRSPAEALSRAS</sequence>
<accession>A0ABQ4SV96</accession>
<keyword evidence="1" id="KW-0227">DNA damage</keyword>
<evidence type="ECO:0000256" key="1">
    <source>
        <dbReference type="ARBA" id="ARBA00022763"/>
    </source>
</evidence>
<dbReference type="GO" id="GO:0004519">
    <property type="term" value="F:endonuclease activity"/>
    <property type="evidence" value="ECO:0007669"/>
    <property type="project" value="UniProtKB-KW"/>
</dbReference>
<dbReference type="Pfam" id="PF03851">
    <property type="entry name" value="UvdE"/>
    <property type="match status" value="1"/>
</dbReference>
<dbReference type="RefSeq" id="WP_238276159.1">
    <property type="nucleotide sequence ID" value="NZ_BPQR01000041.1"/>
</dbReference>
<keyword evidence="3" id="KW-0378">Hydrolase</keyword>
<reference evidence="3" key="2">
    <citation type="submission" date="2021-08" db="EMBL/GenBank/DDBJ databases">
        <authorList>
            <person name="Tani A."/>
            <person name="Ola A."/>
            <person name="Ogura Y."/>
            <person name="Katsura K."/>
            <person name="Hayashi T."/>
        </authorList>
    </citation>
    <scope>NUCLEOTIDE SEQUENCE</scope>
    <source>
        <strain evidence="3">LMG 23639</strain>
    </source>
</reference>
<keyword evidence="4" id="KW-1185">Reference proteome</keyword>
<dbReference type="Gene3D" id="3.20.20.150">
    <property type="entry name" value="Divalent-metal-dependent TIM barrel enzymes"/>
    <property type="match status" value="1"/>
</dbReference>
<gene>
    <name evidence="3" type="primary">uvsE</name>
    <name evidence="3" type="ORF">AOPFMNJM_2445</name>
</gene>
<name>A0ABQ4SV96_9HYPH</name>